<dbReference type="Proteomes" id="UP001190925">
    <property type="component" value="Unassembled WGS sequence"/>
</dbReference>
<comment type="caution">
    <text evidence="1">The sequence shown here is derived from an EMBL/GenBank/DDBJ whole genome shotgun (WGS) entry which is preliminary data.</text>
</comment>
<reference evidence="1 2" key="2">
    <citation type="journal article" date="2020" name="Cell Rep.">
        <title>Acquisition and Adaptation of Ultra-small Parasitic Reduced Genome Bacteria to Mammalian Hosts.</title>
        <authorList>
            <person name="McLean J.S."/>
            <person name="Bor B."/>
            <person name="Kerns K.A."/>
            <person name="Liu Q."/>
            <person name="To T.T."/>
            <person name="Solden L."/>
            <person name="Hendrickson E.L."/>
            <person name="Wrighton K."/>
            <person name="Shi W."/>
            <person name="He X."/>
        </authorList>
    </citation>
    <scope>NUCLEOTIDE SEQUENCE [LARGE SCALE GENOMIC DNA]</scope>
    <source>
        <strain evidence="1 2">TM7_CMJM_G6_1_HOT_870</strain>
    </source>
</reference>
<organism evidence="1 2">
    <name type="scientific">Candidatus Nanogingivalis gingivitcus</name>
    <dbReference type="NCBI Taxonomy" id="2171992"/>
    <lineage>
        <taxon>Bacteria</taxon>
        <taxon>Candidatus Saccharimonadota</taxon>
        <taxon>Candidatus Nanosyncoccalia</taxon>
        <taxon>Candidatus Nanogingivales</taxon>
        <taxon>Candidatus Nanogingivalaceae</taxon>
        <taxon>Candidatus Nanogingivalis</taxon>
    </lineage>
</organism>
<dbReference type="EMBL" id="PRLK01000003">
    <property type="protein sequence ID" value="RYC72776.1"/>
    <property type="molecule type" value="Genomic_DNA"/>
</dbReference>
<gene>
    <name evidence="1" type="ORF">G6CMJM_00272</name>
</gene>
<name>A0ABY0FIM5_9BACT</name>
<keyword evidence="2" id="KW-1185">Reference proteome</keyword>
<proteinExistence type="predicted"/>
<sequence>MMKFNLGSLLGLQGVKLKQFNYNLQSLENKTGKDFSISAHIMALQYSRSIEALKELGFYDNDVTCSEISGALKNKILGEENLETSNKEIFWQKYKNTVIFCQDDIVSVNKRDVLYYIDNHKRSFNGFRTELKKEIIELFNAKVPNMNKEQIENKIF</sequence>
<evidence type="ECO:0000313" key="1">
    <source>
        <dbReference type="EMBL" id="RYC72776.1"/>
    </source>
</evidence>
<accession>A0ABY0FIM5</accession>
<protein>
    <submittedName>
        <fullName evidence="1">Uncharacterized protein</fullName>
    </submittedName>
</protein>
<dbReference type="RefSeq" id="WP_129718688.1">
    <property type="nucleotide sequence ID" value="NZ_PRLK01000003.1"/>
</dbReference>
<evidence type="ECO:0000313" key="2">
    <source>
        <dbReference type="Proteomes" id="UP001190925"/>
    </source>
</evidence>
<reference evidence="1 2" key="1">
    <citation type="journal article" date="2018" name="bioRxiv">
        <title>Evidence of independent acquisition and adaption of ultra-small bacteria to human hosts across the highly diverse yet reduced genomes of the phylum Saccharibacteria.</title>
        <authorList>
            <person name="McLean J.S."/>
            <person name="Bor B."/>
            <person name="To T.T."/>
            <person name="Liu Q."/>
            <person name="Kearns K.A."/>
            <person name="Solden L.M."/>
            <person name="Wrighton K.C."/>
            <person name="He X."/>
            <person name="Shi W."/>
        </authorList>
    </citation>
    <scope>NUCLEOTIDE SEQUENCE [LARGE SCALE GENOMIC DNA]</scope>
    <source>
        <strain evidence="1 2">TM7_CMJM_G6_1_HOT_870</strain>
    </source>
</reference>